<comment type="subunit">
    <text evidence="3">Forms a 24-polypeptide structural core with octahedral symmetry.</text>
</comment>
<feature type="domain" description="Peripheral subunit-binding (PSBD)" evidence="12">
    <location>
        <begin position="378"/>
        <end position="415"/>
    </location>
</feature>
<dbReference type="Gene3D" id="3.30.559.10">
    <property type="entry name" value="Chloramphenicol acetyltransferase-like domain"/>
    <property type="match status" value="1"/>
</dbReference>
<feature type="compositionally biased region" description="Low complexity" evidence="10">
    <location>
        <begin position="328"/>
        <end position="358"/>
    </location>
</feature>
<name>A0A7T7WJC5_9GAMM</name>
<dbReference type="PANTHER" id="PTHR43178:SF2">
    <property type="entry name" value="DIHYDROLIPOYLLYSINE-RESIDUE ACETYLTRANSFERASE COMPONENT OF PYRUVATE DEHYDROGENASE COMPLEX"/>
    <property type="match status" value="1"/>
</dbReference>
<dbReference type="AlphaFoldDB" id="A0A7T7WJC5"/>
<evidence type="ECO:0000256" key="9">
    <source>
        <dbReference type="RuleBase" id="RU003423"/>
    </source>
</evidence>
<evidence type="ECO:0000259" key="12">
    <source>
        <dbReference type="PROSITE" id="PS51826"/>
    </source>
</evidence>
<evidence type="ECO:0000256" key="4">
    <source>
        <dbReference type="ARBA" id="ARBA00022679"/>
    </source>
</evidence>
<evidence type="ECO:0000256" key="3">
    <source>
        <dbReference type="ARBA" id="ARBA00011484"/>
    </source>
</evidence>
<dbReference type="InterPro" id="IPR004167">
    <property type="entry name" value="PSBD"/>
</dbReference>
<dbReference type="GO" id="GO:0004742">
    <property type="term" value="F:dihydrolipoyllysine-residue acetyltransferase activity"/>
    <property type="evidence" value="ECO:0007669"/>
    <property type="project" value="UniProtKB-EC"/>
</dbReference>
<comment type="similarity">
    <text evidence="2 9">Belongs to the 2-oxoacid dehydrogenase family.</text>
</comment>
<dbReference type="InterPro" id="IPR000089">
    <property type="entry name" value="Biotin_lipoyl"/>
</dbReference>
<dbReference type="InterPro" id="IPR050743">
    <property type="entry name" value="2-oxoacid_DH_E2_comp"/>
</dbReference>
<feature type="compositionally biased region" description="Acidic residues" evidence="10">
    <location>
        <begin position="76"/>
        <end position="87"/>
    </location>
</feature>
<feature type="region of interest" description="Disordered" evidence="10">
    <location>
        <begin position="328"/>
        <end position="369"/>
    </location>
</feature>
<dbReference type="Pfam" id="PF02817">
    <property type="entry name" value="E3_binding"/>
    <property type="match status" value="1"/>
</dbReference>
<accession>A0A7T7WJC5</accession>
<dbReference type="Gene3D" id="2.40.50.100">
    <property type="match status" value="3"/>
</dbReference>
<dbReference type="EC" id="2.3.1.-" evidence="9"/>
<keyword evidence="5 9" id="KW-0450">Lipoyl</keyword>
<dbReference type="PANTHER" id="PTHR43178">
    <property type="entry name" value="DIHYDROLIPOAMIDE ACETYLTRANSFERASE COMPONENT OF PYRUVATE DEHYDROGENASE COMPLEX"/>
    <property type="match status" value="1"/>
</dbReference>
<dbReference type="FunFam" id="3.30.559.10:FF:000004">
    <property type="entry name" value="Acetyltransferase component of pyruvate dehydrogenase complex"/>
    <property type="match status" value="1"/>
</dbReference>
<dbReference type="InterPro" id="IPR023213">
    <property type="entry name" value="CAT-like_dom_sf"/>
</dbReference>
<evidence type="ECO:0000256" key="5">
    <source>
        <dbReference type="ARBA" id="ARBA00022823"/>
    </source>
</evidence>
<dbReference type="PROSITE" id="PS50968">
    <property type="entry name" value="BIOTINYL_LIPOYL"/>
    <property type="match status" value="3"/>
</dbReference>
<gene>
    <name evidence="13" type="ORF">IAQ69_00600</name>
</gene>
<evidence type="ECO:0000313" key="14">
    <source>
        <dbReference type="Proteomes" id="UP000596079"/>
    </source>
</evidence>
<dbReference type="SUPFAM" id="SSF51230">
    <property type="entry name" value="Single hybrid motif"/>
    <property type="match status" value="3"/>
</dbReference>
<dbReference type="Pfam" id="PF00364">
    <property type="entry name" value="Biotin_lipoyl"/>
    <property type="match status" value="3"/>
</dbReference>
<dbReference type="RefSeq" id="WP_200229450.1">
    <property type="nucleotide sequence ID" value="NZ_CP060811.1"/>
</dbReference>
<feature type="domain" description="Lipoyl-binding" evidence="11">
    <location>
        <begin position="246"/>
        <end position="319"/>
    </location>
</feature>
<evidence type="ECO:0000256" key="1">
    <source>
        <dbReference type="ARBA" id="ARBA00001938"/>
    </source>
</evidence>
<dbReference type="GO" id="GO:0031405">
    <property type="term" value="F:lipoic acid binding"/>
    <property type="evidence" value="ECO:0007669"/>
    <property type="project" value="TreeGrafter"/>
</dbReference>
<dbReference type="GO" id="GO:0006086">
    <property type="term" value="P:pyruvate decarboxylation to acetyl-CoA"/>
    <property type="evidence" value="ECO:0007669"/>
    <property type="project" value="TreeGrafter"/>
</dbReference>
<evidence type="ECO:0000313" key="13">
    <source>
        <dbReference type="EMBL" id="QQN88231.1"/>
    </source>
</evidence>
<evidence type="ECO:0000256" key="6">
    <source>
        <dbReference type="ARBA" id="ARBA00023315"/>
    </source>
</evidence>
<evidence type="ECO:0000256" key="10">
    <source>
        <dbReference type="SAM" id="MobiDB-lite"/>
    </source>
</evidence>
<keyword evidence="4 9" id="KW-0808">Transferase</keyword>
<comment type="cofactor">
    <cofactor evidence="1 9">
        <name>(R)-lipoate</name>
        <dbReference type="ChEBI" id="CHEBI:83088"/>
    </cofactor>
</comment>
<dbReference type="InterPro" id="IPR036625">
    <property type="entry name" value="E3-bd_dom_sf"/>
</dbReference>
<organism evidence="13 14">
    <name type="scientific">Acinetobacter variabilis</name>
    <dbReference type="NCBI Taxonomy" id="70346"/>
    <lineage>
        <taxon>Bacteria</taxon>
        <taxon>Pseudomonadati</taxon>
        <taxon>Pseudomonadota</taxon>
        <taxon>Gammaproteobacteria</taxon>
        <taxon>Moraxellales</taxon>
        <taxon>Moraxellaceae</taxon>
        <taxon>Acinetobacter</taxon>
    </lineage>
</organism>
<comment type="function">
    <text evidence="7">The pyruvate dehydrogenase complex catalyzes the overall conversion of pyruvate to acetyl-CoA and CO(2). It contains multiple copies of three enzymatic components: pyruvate dehydrogenase (E1), dihydrolipoamide acetyltransferase (E2) and lipoamide dehydrogenase (E3).</text>
</comment>
<dbReference type="PROSITE" id="PS00189">
    <property type="entry name" value="LIPOYL"/>
    <property type="match status" value="3"/>
</dbReference>
<evidence type="ECO:0000256" key="8">
    <source>
        <dbReference type="ARBA" id="ARBA00048370"/>
    </source>
</evidence>
<dbReference type="SUPFAM" id="SSF47005">
    <property type="entry name" value="Peripheral subunit-binding domain of 2-oxo acid dehydrogenase complex"/>
    <property type="match status" value="1"/>
</dbReference>
<feature type="compositionally biased region" description="Low complexity" evidence="10">
    <location>
        <begin position="116"/>
        <end position="132"/>
    </location>
</feature>
<reference evidence="13 14" key="1">
    <citation type="submission" date="2020-08" db="EMBL/GenBank/DDBJ databases">
        <title>Emergence of ISAba1-mediated novel tet(X) in Acinetobacter variabilis from a chicken farm.</title>
        <authorList>
            <person name="Peng K."/>
            <person name="Li R."/>
        </authorList>
    </citation>
    <scope>NUCLEOTIDE SEQUENCE [LARGE SCALE GENOMIC DNA]</scope>
    <source>
        <strain evidence="13 14">XM9F202-2</strain>
    </source>
</reference>
<dbReference type="PROSITE" id="PS51826">
    <property type="entry name" value="PSBD"/>
    <property type="match status" value="1"/>
</dbReference>
<dbReference type="InterPro" id="IPR001078">
    <property type="entry name" value="2-oxoacid_DH_actylTfrase"/>
</dbReference>
<keyword evidence="6 9" id="KW-0012">Acyltransferase</keyword>
<feature type="region of interest" description="Disordered" evidence="10">
    <location>
        <begin position="211"/>
        <end position="245"/>
    </location>
</feature>
<dbReference type="Pfam" id="PF00198">
    <property type="entry name" value="2-oxoacid_dh"/>
    <property type="match status" value="1"/>
</dbReference>
<dbReference type="InterPro" id="IPR011053">
    <property type="entry name" value="Single_hybrid_motif"/>
</dbReference>
<evidence type="ECO:0000256" key="2">
    <source>
        <dbReference type="ARBA" id="ARBA00007317"/>
    </source>
</evidence>
<dbReference type="CDD" id="cd06849">
    <property type="entry name" value="lipoyl_domain"/>
    <property type="match status" value="3"/>
</dbReference>
<dbReference type="Proteomes" id="UP000596079">
    <property type="component" value="Chromosome"/>
</dbReference>
<evidence type="ECO:0000256" key="7">
    <source>
        <dbReference type="ARBA" id="ARBA00025211"/>
    </source>
</evidence>
<dbReference type="InterPro" id="IPR003016">
    <property type="entry name" value="2-oxoA_DH_lipoyl-BS"/>
</dbReference>
<feature type="region of interest" description="Disordered" evidence="10">
    <location>
        <begin position="76"/>
        <end position="132"/>
    </location>
</feature>
<dbReference type="Gene3D" id="4.10.320.10">
    <property type="entry name" value="E3-binding domain"/>
    <property type="match status" value="1"/>
</dbReference>
<sequence>MRITTPDIGVDKATVAEILVKVGDTIAVDESIVLLESDKASVEVPSTSAGVVKNILINQGDEVSEGTVLIELQAEDDAGTVESQEADAADKTSENTPTELPDEEILQEVATHQPKASSQSEQSSQSASTSTVEVKLPDIGVEKALVGEILVQVGDEVEVDQSLVVVESDKATVEVPSTVAGTVEAIHIQEGDSVKEGVLILTVKTADLAPAAEQAAPQAEEKPKAQATPEAKTETAPQQVASPAGDIEVKVPDLGVDKAAVAEILVQVGDTVEKDQSIIVVESDKATVEVPSTTAGVIKAIHVELGQSVSEGVALITIKAEGQASPAAAPATKSEAPVAKATPAPAAAPKADTAAATPETHSADKLTKEQNAANAKVYAGPAVRKLARELGVVLAEVKASGPHERLMKEDLFAYVKDRLTAPQTTVAPAVAAAPAGLPKLPDFSAFGGVEEKALTRLQQVSIPQLSLNNYIPQVTQFDAADITELEAWRNELKGNFKKEGIGLTIMAFIIKAVAYLLKEEREFAGHLSDDGKSVLLRNEIHMGIAVATPDGLTVPVLRNPDQKSIKKIAIELGELSQKARDKKLSPKDLQGANFTITSLGSIGGTAFTPLVNWPQVAILGISPATMQPVWNGEGFDPRLMLPLSLSYDHRVINGADAARFTNKLTKLLKDIRTLLI</sequence>
<feature type="domain" description="Lipoyl-binding" evidence="11">
    <location>
        <begin position="1"/>
        <end position="73"/>
    </location>
</feature>
<feature type="domain" description="Lipoyl-binding" evidence="11">
    <location>
        <begin position="131"/>
        <end position="204"/>
    </location>
</feature>
<protein>
    <recommendedName>
        <fullName evidence="9">Dihydrolipoamide acetyltransferase component of pyruvate dehydrogenase complex</fullName>
        <ecNumber evidence="9">2.3.1.-</ecNumber>
    </recommendedName>
</protein>
<proteinExistence type="inferred from homology"/>
<comment type="catalytic activity">
    <reaction evidence="8">
        <text>N(6)-[(R)-dihydrolipoyl]-L-lysyl-[protein] + acetyl-CoA = N(6)-[(R)-S(8)-acetyldihydrolipoyl]-L-lysyl-[protein] + CoA</text>
        <dbReference type="Rhea" id="RHEA:17017"/>
        <dbReference type="Rhea" id="RHEA-COMP:10475"/>
        <dbReference type="Rhea" id="RHEA-COMP:10478"/>
        <dbReference type="ChEBI" id="CHEBI:57287"/>
        <dbReference type="ChEBI" id="CHEBI:57288"/>
        <dbReference type="ChEBI" id="CHEBI:83100"/>
        <dbReference type="ChEBI" id="CHEBI:83111"/>
        <dbReference type="EC" id="2.3.1.12"/>
    </reaction>
</comment>
<evidence type="ECO:0000259" key="11">
    <source>
        <dbReference type="PROSITE" id="PS50968"/>
    </source>
</evidence>
<dbReference type="SUPFAM" id="SSF52777">
    <property type="entry name" value="CoA-dependent acyltransferases"/>
    <property type="match status" value="1"/>
</dbReference>
<dbReference type="EMBL" id="CP060811">
    <property type="protein sequence ID" value="QQN88231.1"/>
    <property type="molecule type" value="Genomic_DNA"/>
</dbReference>
<dbReference type="GO" id="GO:0005737">
    <property type="term" value="C:cytoplasm"/>
    <property type="evidence" value="ECO:0007669"/>
    <property type="project" value="TreeGrafter"/>
</dbReference>